<feature type="chain" id="PRO_5019352430" evidence="11">
    <location>
        <begin position="25"/>
        <end position="764"/>
    </location>
</feature>
<keyword evidence="5 9" id="KW-0798">TonB box</keyword>
<evidence type="ECO:0000256" key="1">
    <source>
        <dbReference type="ARBA" id="ARBA00004571"/>
    </source>
</evidence>
<dbReference type="Gene3D" id="2.40.170.20">
    <property type="entry name" value="TonB-dependent receptor, beta-barrel domain"/>
    <property type="match status" value="1"/>
</dbReference>
<evidence type="ECO:0000256" key="2">
    <source>
        <dbReference type="ARBA" id="ARBA00022448"/>
    </source>
</evidence>
<evidence type="ECO:0000313" key="14">
    <source>
        <dbReference type="EMBL" id="QBF82547.1"/>
    </source>
</evidence>
<evidence type="ECO:0000259" key="13">
    <source>
        <dbReference type="Pfam" id="PF07715"/>
    </source>
</evidence>
<dbReference type="PANTHER" id="PTHR30442">
    <property type="entry name" value="IRON III DICITRATE TRANSPORT PROTEIN FECA"/>
    <property type="match status" value="1"/>
</dbReference>
<evidence type="ECO:0000256" key="9">
    <source>
        <dbReference type="RuleBase" id="RU003357"/>
    </source>
</evidence>
<dbReference type="RefSeq" id="WP_130598784.1">
    <property type="nucleotide sequence ID" value="NZ_CP036200.1"/>
</dbReference>
<organism evidence="14 15">
    <name type="scientific">Shewanella maritima</name>
    <dbReference type="NCBI Taxonomy" id="2520507"/>
    <lineage>
        <taxon>Bacteria</taxon>
        <taxon>Pseudomonadati</taxon>
        <taxon>Pseudomonadota</taxon>
        <taxon>Gammaproteobacteria</taxon>
        <taxon>Alteromonadales</taxon>
        <taxon>Shewanellaceae</taxon>
        <taxon>Shewanella</taxon>
    </lineage>
</organism>
<reference evidence="14 15" key="1">
    <citation type="submission" date="2019-02" db="EMBL/GenBank/DDBJ databases">
        <title>Shewanella sp. D4-2 isolated from Dokdo Island.</title>
        <authorList>
            <person name="Baek K."/>
        </authorList>
    </citation>
    <scope>NUCLEOTIDE SEQUENCE [LARGE SCALE GENOMIC DNA]</scope>
    <source>
        <strain evidence="14 15">D4-2</strain>
    </source>
</reference>
<keyword evidence="11" id="KW-0732">Signal</keyword>
<keyword evidence="14" id="KW-0675">Receptor</keyword>
<dbReference type="KEGG" id="smai:EXU30_07445"/>
<evidence type="ECO:0000256" key="5">
    <source>
        <dbReference type="ARBA" id="ARBA00023077"/>
    </source>
</evidence>
<comment type="subcellular location">
    <subcellularLocation>
        <location evidence="1 8">Cell outer membrane</location>
        <topology evidence="1 8">Multi-pass membrane protein</topology>
    </subcellularLocation>
</comment>
<name>A0A411PG32_9GAMM</name>
<evidence type="ECO:0000256" key="4">
    <source>
        <dbReference type="ARBA" id="ARBA00022692"/>
    </source>
</evidence>
<feature type="domain" description="TonB-dependent receptor plug" evidence="13">
    <location>
        <begin position="78"/>
        <end position="183"/>
    </location>
</feature>
<keyword evidence="7 8" id="KW-0998">Cell outer membrane</keyword>
<dbReference type="InterPro" id="IPR039426">
    <property type="entry name" value="TonB-dep_rcpt-like"/>
</dbReference>
<keyword evidence="3 8" id="KW-1134">Transmembrane beta strand</keyword>
<keyword evidence="4 8" id="KW-0812">Transmembrane</keyword>
<dbReference type="Pfam" id="PF00593">
    <property type="entry name" value="TonB_dep_Rec_b-barrel"/>
    <property type="match status" value="1"/>
</dbReference>
<dbReference type="Proteomes" id="UP000291106">
    <property type="component" value="Chromosome"/>
</dbReference>
<keyword evidence="2 8" id="KW-0813">Transport</keyword>
<evidence type="ECO:0000256" key="10">
    <source>
        <dbReference type="SAM" id="MobiDB-lite"/>
    </source>
</evidence>
<dbReference type="AlphaFoldDB" id="A0A411PG32"/>
<dbReference type="InterPro" id="IPR037066">
    <property type="entry name" value="Plug_dom_sf"/>
</dbReference>
<evidence type="ECO:0000256" key="7">
    <source>
        <dbReference type="ARBA" id="ARBA00023237"/>
    </source>
</evidence>
<evidence type="ECO:0000256" key="8">
    <source>
        <dbReference type="PROSITE-ProRule" id="PRU01360"/>
    </source>
</evidence>
<dbReference type="GO" id="GO:0033214">
    <property type="term" value="P:siderophore-iron import into cell"/>
    <property type="evidence" value="ECO:0007669"/>
    <property type="project" value="TreeGrafter"/>
</dbReference>
<feature type="region of interest" description="Disordered" evidence="10">
    <location>
        <begin position="33"/>
        <end position="55"/>
    </location>
</feature>
<dbReference type="OrthoDB" id="9760494at2"/>
<evidence type="ECO:0000259" key="12">
    <source>
        <dbReference type="Pfam" id="PF00593"/>
    </source>
</evidence>
<comment type="similarity">
    <text evidence="8 9">Belongs to the TonB-dependent receptor family.</text>
</comment>
<evidence type="ECO:0000256" key="3">
    <source>
        <dbReference type="ARBA" id="ARBA00022452"/>
    </source>
</evidence>
<sequence length="764" mass="84522">MLTLNKKLSLAVAIQAALFGSVYALPAYSQTTDTPNVEQSASAQGTSEEQASEQATVNDAYIEKMQIVGRKQGISRESGSATLIDELELEKFKFDDINRILYQMPGVNIREEDGYGLRPNIGFRGATPERSKKINIMEDGVLIGPAPYSAASAYYFPMMSKMTSIEVFKGPAGIKYGPNTVAGSLNMVTRAVPQVSEGMIDVAVGTDGYQKAHGHYGNTIDNFGFLVEAAHVRADGFKQLDNGGDTGFEKSDVMAKLRYDLAGKRFDQVFELKLAYANETSNETYLGLTDADFNANPNRRYVASSLDKMDWTHSQFQLSHFISGDDFEVITRAYRHNFDRSWFKINGFKGGAPVVTRSLQEILANPDADEVNQSYYQILTGRQDSVAEYEKLILGDNDRSYYSQGIQSDLSFDLDWFDIKHNVDLGVRFHQDQIERNHTTDSFVMQSAKLVSDGNPTQAATTDREKTSAVSIYAKDTMTFGDLDVTAGIRGEFIESEYQNRAPGKEGDYLDKSTRIWLPSLSLYYALNDNAGLLFGVHEGFLPTSPKQDPSIETESSINYEFGGRFNNGDVSVELVGFFNDISNLKEGCQFSSCGSDDDTEFNGGEVDILGLELTSSYTLALTDDIDVPVSLSYTHTQSEFKTSFDSGFDMWGSVTAGDKLPYLPENQASLGLGLQAQSWDVNLVVRYVGEMLEASGEGVVLSGVKTKALTTLDMSASYDFDTFGKVYLKADNVLDNQEIVSRRPYGARPSKPQQFQLGYQYQF</sequence>
<dbReference type="PROSITE" id="PS52016">
    <property type="entry name" value="TONB_DEPENDENT_REC_3"/>
    <property type="match status" value="1"/>
</dbReference>
<proteinExistence type="inferred from homology"/>
<keyword evidence="6 8" id="KW-0472">Membrane</keyword>
<dbReference type="PANTHER" id="PTHR30442:SF0">
    <property type="entry name" value="FE(3+) DICITRATE TRANSPORT PROTEIN FECA"/>
    <property type="match status" value="1"/>
</dbReference>
<dbReference type="InterPro" id="IPR036942">
    <property type="entry name" value="Beta-barrel_TonB_sf"/>
</dbReference>
<dbReference type="GO" id="GO:0009279">
    <property type="term" value="C:cell outer membrane"/>
    <property type="evidence" value="ECO:0007669"/>
    <property type="project" value="UniProtKB-SubCell"/>
</dbReference>
<keyword evidence="15" id="KW-1185">Reference proteome</keyword>
<gene>
    <name evidence="14" type="ORF">EXU30_07445</name>
</gene>
<dbReference type="SUPFAM" id="SSF56935">
    <property type="entry name" value="Porins"/>
    <property type="match status" value="1"/>
</dbReference>
<dbReference type="Pfam" id="PF07715">
    <property type="entry name" value="Plug"/>
    <property type="match status" value="1"/>
</dbReference>
<dbReference type="InterPro" id="IPR000531">
    <property type="entry name" value="Beta-barrel_TonB"/>
</dbReference>
<evidence type="ECO:0000256" key="6">
    <source>
        <dbReference type="ARBA" id="ARBA00023136"/>
    </source>
</evidence>
<evidence type="ECO:0000313" key="15">
    <source>
        <dbReference type="Proteomes" id="UP000291106"/>
    </source>
</evidence>
<dbReference type="Gene3D" id="2.170.130.10">
    <property type="entry name" value="TonB-dependent receptor, plug domain"/>
    <property type="match status" value="1"/>
</dbReference>
<protein>
    <submittedName>
        <fullName evidence="14">TonB-dependent receptor</fullName>
    </submittedName>
</protein>
<dbReference type="EMBL" id="CP036200">
    <property type="protein sequence ID" value="QBF82547.1"/>
    <property type="molecule type" value="Genomic_DNA"/>
</dbReference>
<feature type="domain" description="TonB-dependent receptor-like beta-barrel" evidence="12">
    <location>
        <begin position="286"/>
        <end position="734"/>
    </location>
</feature>
<dbReference type="InterPro" id="IPR012910">
    <property type="entry name" value="Plug_dom"/>
</dbReference>
<evidence type="ECO:0000256" key="11">
    <source>
        <dbReference type="SAM" id="SignalP"/>
    </source>
</evidence>
<accession>A0A411PG32</accession>
<feature type="signal peptide" evidence="11">
    <location>
        <begin position="1"/>
        <end position="24"/>
    </location>
</feature>